<dbReference type="InterPro" id="IPR014718">
    <property type="entry name" value="GH-type_carb-bd"/>
</dbReference>
<evidence type="ECO:0000256" key="3">
    <source>
        <dbReference type="ARBA" id="ARBA00022837"/>
    </source>
</evidence>
<comment type="subunit">
    <text evidence="2">Monomer.</text>
</comment>
<dbReference type="SUPFAM" id="SSF74650">
    <property type="entry name" value="Galactose mutarotase-like"/>
    <property type="match status" value="1"/>
</dbReference>
<reference evidence="4 5" key="1">
    <citation type="submission" date="2021-03" db="EMBL/GenBank/DDBJ databases">
        <title>Fibrella sp. HMF5405 genome sequencing and assembly.</title>
        <authorList>
            <person name="Kang H."/>
            <person name="Kim H."/>
            <person name="Bae S."/>
            <person name="Joh K."/>
        </authorList>
    </citation>
    <scope>NUCLEOTIDE SEQUENCE [LARGE SCALE GENOMIC DNA]</scope>
    <source>
        <strain evidence="4 5">HMF5405</strain>
    </source>
</reference>
<dbReference type="Pfam" id="PF01263">
    <property type="entry name" value="Aldose_epim"/>
    <property type="match status" value="1"/>
</dbReference>
<dbReference type="RefSeq" id="WP_207330625.1">
    <property type="nucleotide sequence ID" value="NZ_JAFMYW010000006.1"/>
</dbReference>
<dbReference type="InterPro" id="IPR008183">
    <property type="entry name" value="Aldose_1/G6P_1-epimerase"/>
</dbReference>
<accession>A0ABS3JN93</accession>
<dbReference type="EMBL" id="JAFMYW010000006">
    <property type="protein sequence ID" value="MBO0950669.1"/>
    <property type="molecule type" value="Genomic_DNA"/>
</dbReference>
<sequence>MFTIDTRPLGPIEGTKPLTDYVLINKETGEWATILPEFGGILRQLVLRKGDIRYTLINSPGSAQALLADETYASALLYPFPSRVFQGIYRFEGLAYALPMNETMRNNALHGFVHGKPFRVVRQETTPSHALLAIVYDYAGDVPGYPFPFSLTVTYVLSAQGLTLAFEALNTGTTRSPAAFGWHPYFTLNNAPTDDLTLTMPIKSVITLDEHMIANGRQPVGDDRLGTFSLNNVELDTPWVAAFSEVDGQKQAKTVLQWPSEGVSLAITQSDSLGYIVVYTPSRRDSIAIEPQTANVNAFNNGEGLTILSPGETLSGEIQLQLS</sequence>
<keyword evidence="5" id="KW-1185">Reference proteome</keyword>
<evidence type="ECO:0000313" key="5">
    <source>
        <dbReference type="Proteomes" id="UP000664628"/>
    </source>
</evidence>
<evidence type="ECO:0000313" key="4">
    <source>
        <dbReference type="EMBL" id="MBO0950669.1"/>
    </source>
</evidence>
<name>A0ABS3JN93_9BACT</name>
<proteinExistence type="predicted"/>
<dbReference type="Gene3D" id="2.70.98.10">
    <property type="match status" value="1"/>
</dbReference>
<protein>
    <submittedName>
        <fullName evidence="4">Aldose 1-epimerase</fullName>
    </submittedName>
</protein>
<gene>
    <name evidence="4" type="ORF">J2I46_18895</name>
</gene>
<dbReference type="InterPro" id="IPR011013">
    <property type="entry name" value="Gal_mutarotase_sf_dom"/>
</dbReference>
<organism evidence="4 5">
    <name type="scientific">Fibrella forsythiae</name>
    <dbReference type="NCBI Taxonomy" id="2817061"/>
    <lineage>
        <taxon>Bacteria</taxon>
        <taxon>Pseudomonadati</taxon>
        <taxon>Bacteroidota</taxon>
        <taxon>Cytophagia</taxon>
        <taxon>Cytophagales</taxon>
        <taxon>Spirosomataceae</taxon>
        <taxon>Fibrella</taxon>
    </lineage>
</organism>
<comment type="caution">
    <text evidence="4">The sequence shown here is derived from an EMBL/GenBank/DDBJ whole genome shotgun (WGS) entry which is preliminary data.</text>
</comment>
<keyword evidence="3" id="KW-0106">Calcium</keyword>
<comment type="cofactor">
    <cofactor evidence="1">
        <name>Ca(2+)</name>
        <dbReference type="ChEBI" id="CHEBI:29108"/>
    </cofactor>
</comment>
<dbReference type="Proteomes" id="UP000664628">
    <property type="component" value="Unassembled WGS sequence"/>
</dbReference>
<evidence type="ECO:0000256" key="1">
    <source>
        <dbReference type="ARBA" id="ARBA00001913"/>
    </source>
</evidence>
<evidence type="ECO:0000256" key="2">
    <source>
        <dbReference type="ARBA" id="ARBA00011245"/>
    </source>
</evidence>